<evidence type="ECO:0000256" key="10">
    <source>
        <dbReference type="ARBA" id="ARBA00047931"/>
    </source>
</evidence>
<organism evidence="15 16">
    <name type="scientific">Desulfonispora thiosulfatigenes DSM 11270</name>
    <dbReference type="NCBI Taxonomy" id="656914"/>
    <lineage>
        <taxon>Bacteria</taxon>
        <taxon>Bacillati</taxon>
        <taxon>Bacillota</taxon>
        <taxon>Clostridia</taxon>
        <taxon>Eubacteriales</taxon>
        <taxon>Peptococcaceae</taxon>
        <taxon>Desulfonispora</taxon>
    </lineage>
</organism>
<comment type="catalytic activity">
    <reaction evidence="10 13">
        <text>O-acetyl-L-serine + hydrogen sulfide = L-cysteine + acetate</text>
        <dbReference type="Rhea" id="RHEA:14829"/>
        <dbReference type="ChEBI" id="CHEBI:29919"/>
        <dbReference type="ChEBI" id="CHEBI:30089"/>
        <dbReference type="ChEBI" id="CHEBI:35235"/>
        <dbReference type="ChEBI" id="CHEBI:58340"/>
        <dbReference type="EC" id="2.5.1.47"/>
    </reaction>
</comment>
<keyword evidence="6 13" id="KW-0028">Amino-acid biosynthesis</keyword>
<proteinExistence type="inferred from homology"/>
<evidence type="ECO:0000259" key="14">
    <source>
        <dbReference type="Pfam" id="PF00291"/>
    </source>
</evidence>
<dbReference type="Proteomes" id="UP000192731">
    <property type="component" value="Unassembled WGS sequence"/>
</dbReference>
<dbReference type="GO" id="GO:0006535">
    <property type="term" value="P:cysteine biosynthetic process from serine"/>
    <property type="evidence" value="ECO:0007669"/>
    <property type="project" value="UniProtKB-UniRule"/>
</dbReference>
<dbReference type="NCBIfam" id="TIGR01139">
    <property type="entry name" value="cysK"/>
    <property type="match status" value="1"/>
</dbReference>
<feature type="binding site" evidence="11">
    <location>
        <begin position="177"/>
        <end position="181"/>
    </location>
    <ligand>
        <name>pyridoxal 5'-phosphate</name>
        <dbReference type="ChEBI" id="CHEBI:597326"/>
    </ligand>
</feature>
<accession>A0A1W1UTU6</accession>
<dbReference type="Pfam" id="PF00291">
    <property type="entry name" value="PALP"/>
    <property type="match status" value="1"/>
</dbReference>
<evidence type="ECO:0000256" key="5">
    <source>
        <dbReference type="ARBA" id="ARBA00019371"/>
    </source>
</evidence>
<reference evidence="15 16" key="1">
    <citation type="submission" date="2017-04" db="EMBL/GenBank/DDBJ databases">
        <authorList>
            <person name="Afonso C.L."/>
            <person name="Miller P.J."/>
            <person name="Scott M.A."/>
            <person name="Spackman E."/>
            <person name="Goraichik I."/>
            <person name="Dimitrov K.M."/>
            <person name="Suarez D.L."/>
            <person name="Swayne D.E."/>
        </authorList>
    </citation>
    <scope>NUCLEOTIDE SEQUENCE [LARGE SCALE GENOMIC DNA]</scope>
    <source>
        <strain evidence="15 16">DSM 11270</strain>
    </source>
</reference>
<keyword evidence="8 11" id="KW-0663">Pyridoxal phosphate</keyword>
<evidence type="ECO:0000256" key="9">
    <source>
        <dbReference type="ARBA" id="ARBA00023192"/>
    </source>
</evidence>
<feature type="binding site" evidence="11">
    <location>
        <position position="73"/>
    </location>
    <ligand>
        <name>pyridoxal 5'-phosphate</name>
        <dbReference type="ChEBI" id="CHEBI:597326"/>
    </ligand>
</feature>
<dbReference type="PROSITE" id="PS00901">
    <property type="entry name" value="CYS_SYNTHASE"/>
    <property type="match status" value="1"/>
</dbReference>
<keyword evidence="7 13" id="KW-0808">Transferase</keyword>
<dbReference type="STRING" id="656914.SAMN00017405_2355"/>
<dbReference type="NCBIfam" id="TIGR01136">
    <property type="entry name" value="cysKM"/>
    <property type="match status" value="1"/>
</dbReference>
<protein>
    <recommendedName>
        <fullName evidence="5 13">Cysteine synthase</fullName>
        <ecNumber evidence="4 13">2.5.1.47</ecNumber>
    </recommendedName>
</protein>
<evidence type="ECO:0000313" key="16">
    <source>
        <dbReference type="Proteomes" id="UP000192731"/>
    </source>
</evidence>
<evidence type="ECO:0000256" key="1">
    <source>
        <dbReference type="ARBA" id="ARBA00001933"/>
    </source>
</evidence>
<dbReference type="PANTHER" id="PTHR10314">
    <property type="entry name" value="CYSTATHIONINE BETA-SYNTHASE"/>
    <property type="match status" value="1"/>
</dbReference>
<evidence type="ECO:0000256" key="8">
    <source>
        <dbReference type="ARBA" id="ARBA00022898"/>
    </source>
</evidence>
<dbReference type="UniPathway" id="UPA00136">
    <property type="reaction ID" value="UER00200"/>
</dbReference>
<dbReference type="InterPro" id="IPR001926">
    <property type="entry name" value="TrpB-like_PALP"/>
</dbReference>
<evidence type="ECO:0000256" key="11">
    <source>
        <dbReference type="PIRSR" id="PIRSR605856-50"/>
    </source>
</evidence>
<dbReference type="InterPro" id="IPR001216">
    <property type="entry name" value="P-phosphate_BS"/>
</dbReference>
<evidence type="ECO:0000256" key="3">
    <source>
        <dbReference type="ARBA" id="ARBA00007103"/>
    </source>
</evidence>
<evidence type="ECO:0000256" key="13">
    <source>
        <dbReference type="RuleBase" id="RU003985"/>
    </source>
</evidence>
<evidence type="ECO:0000256" key="2">
    <source>
        <dbReference type="ARBA" id="ARBA00004962"/>
    </source>
</evidence>
<dbReference type="Gene3D" id="3.40.50.1100">
    <property type="match status" value="2"/>
</dbReference>
<dbReference type="InterPro" id="IPR050214">
    <property type="entry name" value="Cys_Synth/Cystath_Beta-Synth"/>
</dbReference>
<gene>
    <name evidence="15" type="ORF">SAMN00017405_2355</name>
</gene>
<evidence type="ECO:0000256" key="4">
    <source>
        <dbReference type="ARBA" id="ARBA00012681"/>
    </source>
</evidence>
<comment type="cofactor">
    <cofactor evidence="1 11 13">
        <name>pyridoxal 5'-phosphate</name>
        <dbReference type="ChEBI" id="CHEBI:597326"/>
    </cofactor>
</comment>
<evidence type="ECO:0000256" key="12">
    <source>
        <dbReference type="PIRSR" id="PIRSR605856-51"/>
    </source>
</evidence>
<sequence length="302" mass="32586">MIYDNILDLIGKTPIVRLNKISQGLGAEILVKLEYFNPGGSVKDRVGYNMIKTAENSGLINKDTLLIEPTSGNTGVGLAMVAARKGYKLILTMPENMSIERRKLLSSFGAEIVLTEKAKGMQGAIEKAVEIKNKNKNSYIFQQFENEANPGIHEQTTAKEILEDTEGQIDIFIACIGTGGTLSGIGRVLKAKNKNIKVYGVEPEESPLLSEGRSGVHGIQGIGANFVPRVLNKDVIDHIIKVKTEDSFEIARILAKEEGILAGISSGAAVKAALILANDPSNKGKRIVTILPDSGERYLSVL</sequence>
<dbReference type="FunFam" id="3.40.50.1100:FF:000118">
    <property type="entry name" value="Related to CYS4-cystathionine beta-synthase"/>
    <property type="match status" value="1"/>
</dbReference>
<evidence type="ECO:0000256" key="6">
    <source>
        <dbReference type="ARBA" id="ARBA00022605"/>
    </source>
</evidence>
<dbReference type="RefSeq" id="WP_084052379.1">
    <property type="nucleotide sequence ID" value="NZ_FWWT01000010.1"/>
</dbReference>
<comment type="pathway">
    <text evidence="2">Amino-acid biosynthesis; L-cysteine biosynthesis; L-cysteine from L-serine: step 2/2.</text>
</comment>
<dbReference type="CDD" id="cd01561">
    <property type="entry name" value="CBS_like"/>
    <property type="match status" value="1"/>
</dbReference>
<dbReference type="InterPro" id="IPR005856">
    <property type="entry name" value="Cys_synth"/>
</dbReference>
<dbReference type="InterPro" id="IPR005859">
    <property type="entry name" value="CysK"/>
</dbReference>
<feature type="domain" description="Tryptophan synthase beta chain-like PALP" evidence="14">
    <location>
        <begin position="7"/>
        <end position="293"/>
    </location>
</feature>
<dbReference type="AlphaFoldDB" id="A0A1W1UTU6"/>
<dbReference type="InterPro" id="IPR036052">
    <property type="entry name" value="TrpB-like_PALP_sf"/>
</dbReference>
<dbReference type="SUPFAM" id="SSF53686">
    <property type="entry name" value="Tryptophan synthase beta subunit-like PLP-dependent enzymes"/>
    <property type="match status" value="1"/>
</dbReference>
<dbReference type="OrthoDB" id="9808024at2"/>
<feature type="modified residue" description="N6-(pyridoxal phosphate)lysine" evidence="12">
    <location>
        <position position="43"/>
    </location>
</feature>
<feature type="binding site" evidence="11">
    <location>
        <position position="265"/>
    </location>
    <ligand>
        <name>pyridoxal 5'-phosphate</name>
        <dbReference type="ChEBI" id="CHEBI:597326"/>
    </ligand>
</feature>
<keyword evidence="9 13" id="KW-0198">Cysteine biosynthesis</keyword>
<dbReference type="GO" id="GO:0004124">
    <property type="term" value="F:cysteine synthase activity"/>
    <property type="evidence" value="ECO:0007669"/>
    <property type="project" value="UniProtKB-UniRule"/>
</dbReference>
<keyword evidence="16" id="KW-1185">Reference proteome</keyword>
<name>A0A1W1UTU6_DESTI</name>
<dbReference type="EC" id="2.5.1.47" evidence="4 13"/>
<evidence type="ECO:0000256" key="7">
    <source>
        <dbReference type="ARBA" id="ARBA00022679"/>
    </source>
</evidence>
<evidence type="ECO:0000313" key="15">
    <source>
        <dbReference type="EMBL" id="SMB84527.1"/>
    </source>
</evidence>
<comment type="similarity">
    <text evidence="3 13">Belongs to the cysteine synthase/cystathionine beta-synthase family.</text>
</comment>
<dbReference type="FunFam" id="3.40.50.1100:FF:000002">
    <property type="entry name" value="Cysteine synthase"/>
    <property type="match status" value="1"/>
</dbReference>
<dbReference type="EMBL" id="FWWT01000010">
    <property type="protein sequence ID" value="SMB84527.1"/>
    <property type="molecule type" value="Genomic_DNA"/>
</dbReference>